<protein>
    <recommendedName>
        <fullName evidence="6">BHLH domain-containing protein</fullName>
    </recommendedName>
</protein>
<dbReference type="InterPro" id="IPR011598">
    <property type="entry name" value="bHLH_dom"/>
</dbReference>
<name>A0A7C9DMX2_OPUST</name>
<dbReference type="SMART" id="SM00353">
    <property type="entry name" value="HLH"/>
    <property type="match status" value="1"/>
</dbReference>
<dbReference type="PROSITE" id="PS50888">
    <property type="entry name" value="BHLH"/>
    <property type="match status" value="1"/>
</dbReference>
<feature type="region of interest" description="Disordered" evidence="5">
    <location>
        <begin position="290"/>
        <end position="313"/>
    </location>
</feature>
<dbReference type="PANTHER" id="PTHR12565">
    <property type="entry name" value="STEROL REGULATORY ELEMENT-BINDING PROTEIN"/>
    <property type="match status" value="1"/>
</dbReference>
<dbReference type="EMBL" id="GISG01129026">
    <property type="protein sequence ID" value="MBA4642564.1"/>
    <property type="molecule type" value="Transcribed_RNA"/>
</dbReference>
<evidence type="ECO:0000313" key="7">
    <source>
        <dbReference type="EMBL" id="MBA4642564.1"/>
    </source>
</evidence>
<reference evidence="7" key="2">
    <citation type="submission" date="2020-07" db="EMBL/GenBank/DDBJ databases">
        <authorList>
            <person name="Vera ALvarez R."/>
            <person name="Arias-Moreno D.M."/>
            <person name="Jimenez-Jacinto V."/>
            <person name="Jimenez-Bremont J.F."/>
            <person name="Swaminathan K."/>
            <person name="Moose S.P."/>
            <person name="Guerrero-Gonzalez M.L."/>
            <person name="Marino-Ramirez L."/>
            <person name="Landsman D."/>
            <person name="Rodriguez-Kessler M."/>
            <person name="Delgado-Sanchez P."/>
        </authorList>
    </citation>
    <scope>NUCLEOTIDE SEQUENCE</scope>
    <source>
        <tissue evidence="7">Cladode</tissue>
    </source>
</reference>
<dbReference type="GO" id="GO:0003700">
    <property type="term" value="F:DNA-binding transcription factor activity"/>
    <property type="evidence" value="ECO:0007669"/>
    <property type="project" value="TreeGrafter"/>
</dbReference>
<evidence type="ECO:0000256" key="5">
    <source>
        <dbReference type="SAM" id="MobiDB-lite"/>
    </source>
</evidence>
<dbReference type="GO" id="GO:0005634">
    <property type="term" value="C:nucleus"/>
    <property type="evidence" value="ECO:0007669"/>
    <property type="project" value="UniProtKB-SubCell"/>
</dbReference>
<dbReference type="AlphaFoldDB" id="A0A7C9DMX2"/>
<accession>A0A7C9DMX2</accession>
<organism evidence="7">
    <name type="scientific">Opuntia streptacantha</name>
    <name type="common">Prickly pear cactus</name>
    <name type="synonym">Opuntia cardona</name>
    <dbReference type="NCBI Taxonomy" id="393608"/>
    <lineage>
        <taxon>Eukaryota</taxon>
        <taxon>Viridiplantae</taxon>
        <taxon>Streptophyta</taxon>
        <taxon>Embryophyta</taxon>
        <taxon>Tracheophyta</taxon>
        <taxon>Spermatophyta</taxon>
        <taxon>Magnoliopsida</taxon>
        <taxon>eudicotyledons</taxon>
        <taxon>Gunneridae</taxon>
        <taxon>Pentapetalae</taxon>
        <taxon>Caryophyllales</taxon>
        <taxon>Cactineae</taxon>
        <taxon>Cactaceae</taxon>
        <taxon>Opuntioideae</taxon>
        <taxon>Opuntia</taxon>
    </lineage>
</organism>
<dbReference type="SUPFAM" id="SSF47459">
    <property type="entry name" value="HLH, helix-loop-helix DNA-binding domain"/>
    <property type="match status" value="1"/>
</dbReference>
<dbReference type="InterPro" id="IPR036638">
    <property type="entry name" value="HLH_DNA-bd_sf"/>
</dbReference>
<dbReference type="PANTHER" id="PTHR12565:SF458">
    <property type="entry name" value="TRANSCRIPTION FACTOR BHLH49"/>
    <property type="match status" value="1"/>
</dbReference>
<dbReference type="Pfam" id="PF00010">
    <property type="entry name" value="HLH"/>
    <property type="match status" value="1"/>
</dbReference>
<reference evidence="7" key="1">
    <citation type="journal article" date="2013" name="J. Plant Res.">
        <title>Effect of fungi and light on seed germination of three Opuntia species from semiarid lands of central Mexico.</title>
        <authorList>
            <person name="Delgado-Sanchez P."/>
            <person name="Jimenez-Bremont J.F."/>
            <person name="Guerrero-Gonzalez Mde L."/>
            <person name="Flores J."/>
        </authorList>
    </citation>
    <scope>NUCLEOTIDE SEQUENCE</scope>
    <source>
        <tissue evidence="7">Cladode</tissue>
    </source>
</reference>
<evidence type="ECO:0000256" key="4">
    <source>
        <dbReference type="ARBA" id="ARBA00023242"/>
    </source>
</evidence>
<keyword evidence="4" id="KW-0539">Nucleus</keyword>
<dbReference type="InterPro" id="IPR024097">
    <property type="entry name" value="bHLH_ZIP_TF"/>
</dbReference>
<evidence type="ECO:0000256" key="2">
    <source>
        <dbReference type="ARBA" id="ARBA00023015"/>
    </source>
</evidence>
<sequence>MGEQSKDRVKKQNKVFLCLETTLTKLGLAVVVPKRTQHLHQLKGSVQRKGNGVIRTLNLVELLKFHSDQEKLGRLIQKKDKRVRIIRHQLVISQKKNGKQTSQASDPPKEEYIHVRARRGQATNSHSLAERVRREKISERMKFLQDLVPGCSKVTGKAVMLDEIINYVQSLQRQVEFLSMKLATVNPRLDFDIERLIAKDQMFSTRAGPPAGVGYSPDVPMAYPPLRPTQHSVLQPGVSGIGSSSDALRRTITSQLTNMGGGYKDPAAELSNSAWEDELHNIVQMGFNTSTPLENQETNCSVPSGQMKAEAEP</sequence>
<evidence type="ECO:0000259" key="6">
    <source>
        <dbReference type="PROSITE" id="PS50888"/>
    </source>
</evidence>
<evidence type="ECO:0000256" key="1">
    <source>
        <dbReference type="ARBA" id="ARBA00004123"/>
    </source>
</evidence>
<feature type="compositionally biased region" description="Polar residues" evidence="5">
    <location>
        <begin position="290"/>
        <end position="304"/>
    </location>
</feature>
<dbReference type="FunFam" id="4.10.280.10:FF:000002">
    <property type="entry name" value="Basic helix-loop-helix transcription factor"/>
    <property type="match status" value="1"/>
</dbReference>
<feature type="domain" description="BHLH" evidence="6">
    <location>
        <begin position="121"/>
        <end position="171"/>
    </location>
</feature>
<keyword evidence="3" id="KW-0804">Transcription</keyword>
<dbReference type="Gene3D" id="4.10.280.10">
    <property type="entry name" value="Helix-loop-helix DNA-binding domain"/>
    <property type="match status" value="1"/>
</dbReference>
<dbReference type="CDD" id="cd18919">
    <property type="entry name" value="bHLH_AtBPE_like"/>
    <property type="match status" value="1"/>
</dbReference>
<keyword evidence="2" id="KW-0805">Transcription regulation</keyword>
<dbReference type="GO" id="GO:0046983">
    <property type="term" value="F:protein dimerization activity"/>
    <property type="evidence" value="ECO:0007669"/>
    <property type="project" value="InterPro"/>
</dbReference>
<evidence type="ECO:0000256" key="3">
    <source>
        <dbReference type="ARBA" id="ARBA00023163"/>
    </source>
</evidence>
<comment type="subcellular location">
    <subcellularLocation>
        <location evidence="1">Nucleus</location>
    </subcellularLocation>
</comment>
<proteinExistence type="predicted"/>